<proteinExistence type="predicted"/>
<organism evidence="2 3">
    <name type="scientific">Natrinema salaciae</name>
    <dbReference type="NCBI Taxonomy" id="1186196"/>
    <lineage>
        <taxon>Archaea</taxon>
        <taxon>Methanobacteriati</taxon>
        <taxon>Methanobacteriota</taxon>
        <taxon>Stenosarchaea group</taxon>
        <taxon>Halobacteria</taxon>
        <taxon>Halobacteriales</taxon>
        <taxon>Natrialbaceae</taxon>
        <taxon>Natrinema</taxon>
    </lineage>
</organism>
<keyword evidence="1" id="KW-1133">Transmembrane helix</keyword>
<dbReference type="AlphaFoldDB" id="A0A1H9M024"/>
<feature type="transmembrane region" description="Helical" evidence="1">
    <location>
        <begin position="49"/>
        <end position="67"/>
    </location>
</feature>
<feature type="transmembrane region" description="Helical" evidence="1">
    <location>
        <begin position="21"/>
        <end position="37"/>
    </location>
</feature>
<evidence type="ECO:0000256" key="1">
    <source>
        <dbReference type="SAM" id="Phobius"/>
    </source>
</evidence>
<protein>
    <submittedName>
        <fullName evidence="2">Uncharacterized protein</fullName>
    </submittedName>
</protein>
<keyword evidence="3" id="KW-1185">Reference proteome</keyword>
<keyword evidence="1" id="KW-0812">Transmembrane</keyword>
<sequence length="70" mass="7318">MLRYGRYVGGPNMVTRSGARVGFQFGIGIALLVVGVGQSTDTIAYDLPAIVYILLGIGLGGYGVVLVQRS</sequence>
<keyword evidence="1" id="KW-0472">Membrane</keyword>
<accession>A0A1H9M024</accession>
<evidence type="ECO:0000313" key="3">
    <source>
        <dbReference type="Proteomes" id="UP000199114"/>
    </source>
</evidence>
<evidence type="ECO:0000313" key="2">
    <source>
        <dbReference type="EMBL" id="SER17044.1"/>
    </source>
</evidence>
<dbReference type="EMBL" id="FOFD01000004">
    <property type="protein sequence ID" value="SER17044.1"/>
    <property type="molecule type" value="Genomic_DNA"/>
</dbReference>
<reference evidence="3" key="1">
    <citation type="submission" date="2016-10" db="EMBL/GenBank/DDBJ databases">
        <authorList>
            <person name="Varghese N."/>
            <person name="Submissions S."/>
        </authorList>
    </citation>
    <scope>NUCLEOTIDE SEQUENCE [LARGE SCALE GENOMIC DNA]</scope>
    <source>
        <strain evidence="3">DSM 25055</strain>
    </source>
</reference>
<dbReference type="Proteomes" id="UP000199114">
    <property type="component" value="Unassembled WGS sequence"/>
</dbReference>
<gene>
    <name evidence="2" type="ORF">SAMN04489841_3153</name>
</gene>
<name>A0A1H9M024_9EURY</name>